<evidence type="ECO:0000259" key="5">
    <source>
        <dbReference type="PROSITE" id="PS50893"/>
    </source>
</evidence>
<evidence type="ECO:0000313" key="6">
    <source>
        <dbReference type="EMBL" id="APT19288.1"/>
    </source>
</evidence>
<keyword evidence="2" id="KW-0813">Transport</keyword>
<evidence type="ECO:0000256" key="4">
    <source>
        <dbReference type="ARBA" id="ARBA00022840"/>
    </source>
</evidence>
<keyword evidence="7" id="KW-1185">Reference proteome</keyword>
<dbReference type="Gene3D" id="3.40.50.300">
    <property type="entry name" value="P-loop containing nucleotide triphosphate hydrolases"/>
    <property type="match status" value="1"/>
</dbReference>
<keyword evidence="4" id="KW-0067">ATP-binding</keyword>
<keyword evidence="3" id="KW-0547">Nucleotide-binding</keyword>
<gene>
    <name evidence="6" type="ORF">LA20533_02590</name>
</gene>
<dbReference type="KEGG" id="lah:LA20533_02590"/>
<comment type="similarity">
    <text evidence="1">Belongs to the ABC transporter superfamily.</text>
</comment>
<evidence type="ECO:0000256" key="3">
    <source>
        <dbReference type="ARBA" id="ARBA00022741"/>
    </source>
</evidence>
<dbReference type="GO" id="GO:0016887">
    <property type="term" value="F:ATP hydrolysis activity"/>
    <property type="evidence" value="ECO:0007669"/>
    <property type="project" value="InterPro"/>
</dbReference>
<dbReference type="PANTHER" id="PTHR42711">
    <property type="entry name" value="ABC TRANSPORTER ATP-BINDING PROTEIN"/>
    <property type="match status" value="1"/>
</dbReference>
<dbReference type="SMART" id="SM00382">
    <property type="entry name" value="AAA"/>
    <property type="match status" value="1"/>
</dbReference>
<dbReference type="PROSITE" id="PS50893">
    <property type="entry name" value="ABC_TRANSPORTER_2"/>
    <property type="match status" value="1"/>
</dbReference>
<feature type="domain" description="ABC transporter" evidence="5">
    <location>
        <begin position="4"/>
        <end position="236"/>
    </location>
</feature>
<reference evidence="6 7" key="1">
    <citation type="submission" date="2016-12" db="EMBL/GenBank/DDBJ databases">
        <title>The whole genome sequencing and assembly of Lactobacillus amylophilus DSM 20533T strain.</title>
        <authorList>
            <person name="Lee Y.-J."/>
            <person name="Yi H."/>
            <person name="Bahn Y.-S."/>
            <person name="Kim J.F."/>
            <person name="Lee D.-W."/>
        </authorList>
    </citation>
    <scope>NUCLEOTIDE SEQUENCE [LARGE SCALE GENOMIC DNA]</scope>
    <source>
        <strain evidence="6 7">DSM 20533</strain>
    </source>
</reference>
<evidence type="ECO:0000256" key="1">
    <source>
        <dbReference type="ARBA" id="ARBA00005417"/>
    </source>
</evidence>
<sequence length="309" mass="34399">MAMLKVTNLKKMYQGFEAVHDISFELNPGEVLAFLGPNGAGKTTTIKMILNLIIPTSGEIEVFGEKLDNRHHYLLENIGAVLEGSRNLYWRMSPKENFIYWGGIRGISNKDAILNGLSYLDMFGIGDKKDIPVRELSRGMQQIVSICCALLHHPKILFLDEPTLGLDVNASDKIQEVISNLVQSENMSVLLTTHQMSVAQNLASRIIMIRQGQIIFDQLAPSVISSFDQDIYSLSFSKEITDNLIDLISQTGVVEKVGRMEYQVALNAPQKLPNLLQVLASSPITAVNKQTIDLEVLFRKLINQQGVAE</sequence>
<dbReference type="InterPro" id="IPR027417">
    <property type="entry name" value="P-loop_NTPase"/>
</dbReference>
<proteinExistence type="inferred from homology"/>
<dbReference type="InterPro" id="IPR050763">
    <property type="entry name" value="ABC_transporter_ATP-binding"/>
</dbReference>
<name>A0A1L6XE89_9LACO</name>
<dbReference type="Proteomes" id="UP000185499">
    <property type="component" value="Chromosome"/>
</dbReference>
<dbReference type="AlphaFoldDB" id="A0A1L6XE89"/>
<protein>
    <recommendedName>
        <fullName evidence="5">ABC transporter domain-containing protein</fullName>
    </recommendedName>
</protein>
<accession>A0A1L6XE89</accession>
<dbReference type="GO" id="GO:0005524">
    <property type="term" value="F:ATP binding"/>
    <property type="evidence" value="ECO:0007669"/>
    <property type="project" value="UniProtKB-KW"/>
</dbReference>
<evidence type="ECO:0000313" key="7">
    <source>
        <dbReference type="Proteomes" id="UP000185499"/>
    </source>
</evidence>
<organism evidence="6 7">
    <name type="scientific">Amylolactobacillus amylophilus DSM 20533 = JCM 1125</name>
    <dbReference type="NCBI Taxonomy" id="1423721"/>
    <lineage>
        <taxon>Bacteria</taxon>
        <taxon>Bacillati</taxon>
        <taxon>Bacillota</taxon>
        <taxon>Bacilli</taxon>
        <taxon>Lactobacillales</taxon>
        <taxon>Lactobacillaceae</taxon>
        <taxon>Amylolactobacillus</taxon>
    </lineage>
</organism>
<evidence type="ECO:0000256" key="2">
    <source>
        <dbReference type="ARBA" id="ARBA00022448"/>
    </source>
</evidence>
<dbReference type="InterPro" id="IPR003593">
    <property type="entry name" value="AAA+_ATPase"/>
</dbReference>
<dbReference type="InterPro" id="IPR003439">
    <property type="entry name" value="ABC_transporter-like_ATP-bd"/>
</dbReference>
<dbReference type="Pfam" id="PF00005">
    <property type="entry name" value="ABC_tran"/>
    <property type="match status" value="1"/>
</dbReference>
<dbReference type="EMBL" id="CP018888">
    <property type="protein sequence ID" value="APT19288.1"/>
    <property type="molecule type" value="Genomic_DNA"/>
</dbReference>
<dbReference type="CDD" id="cd03230">
    <property type="entry name" value="ABC_DR_subfamily_A"/>
    <property type="match status" value="1"/>
</dbReference>
<dbReference type="SUPFAM" id="SSF52540">
    <property type="entry name" value="P-loop containing nucleoside triphosphate hydrolases"/>
    <property type="match status" value="1"/>
</dbReference>
<dbReference type="PANTHER" id="PTHR42711:SF5">
    <property type="entry name" value="ABC TRANSPORTER ATP-BINDING PROTEIN NATA"/>
    <property type="match status" value="1"/>
</dbReference>